<feature type="region of interest" description="Disordered" evidence="1">
    <location>
        <begin position="216"/>
        <end position="244"/>
    </location>
</feature>
<evidence type="ECO:0000256" key="1">
    <source>
        <dbReference type="SAM" id="MobiDB-lite"/>
    </source>
</evidence>
<dbReference type="EMBL" id="KB097661">
    <property type="protein sequence ID" value="ESN92209.1"/>
    <property type="molecule type" value="Genomic_DNA"/>
</dbReference>
<keyword evidence="4" id="KW-1185">Reference proteome</keyword>
<dbReference type="EnsemblMetazoa" id="HelroT181679">
    <property type="protein sequence ID" value="HelroP181679"/>
    <property type="gene ID" value="HelroG181679"/>
</dbReference>
<reference evidence="3" key="3">
    <citation type="submission" date="2015-06" db="UniProtKB">
        <authorList>
            <consortium name="EnsemblMetazoa"/>
        </authorList>
    </citation>
    <scope>IDENTIFICATION</scope>
</reference>
<dbReference type="HOGENOM" id="CLU_410657_0_0_1"/>
<evidence type="ECO:0000313" key="3">
    <source>
        <dbReference type="EnsemblMetazoa" id="HelroP181679"/>
    </source>
</evidence>
<dbReference type="KEGG" id="hro:HELRODRAFT_181679"/>
<dbReference type="CTD" id="20208182"/>
<evidence type="ECO:0000313" key="4">
    <source>
        <dbReference type="Proteomes" id="UP000015101"/>
    </source>
</evidence>
<dbReference type="AlphaFoldDB" id="T1FH83"/>
<dbReference type="EMBL" id="AMQM01007750">
    <property type="status" value="NOT_ANNOTATED_CDS"/>
    <property type="molecule type" value="Genomic_DNA"/>
</dbReference>
<feature type="compositionally biased region" description="Basic and acidic residues" evidence="1">
    <location>
        <begin position="96"/>
        <end position="106"/>
    </location>
</feature>
<name>T1FH83_HELRO</name>
<protein>
    <submittedName>
        <fullName evidence="2 3">Uncharacterized protein</fullName>
    </submittedName>
</protein>
<organism evidence="3 4">
    <name type="scientific">Helobdella robusta</name>
    <name type="common">Californian leech</name>
    <dbReference type="NCBI Taxonomy" id="6412"/>
    <lineage>
        <taxon>Eukaryota</taxon>
        <taxon>Metazoa</taxon>
        <taxon>Spiralia</taxon>
        <taxon>Lophotrochozoa</taxon>
        <taxon>Annelida</taxon>
        <taxon>Clitellata</taxon>
        <taxon>Hirudinea</taxon>
        <taxon>Rhynchobdellida</taxon>
        <taxon>Glossiphoniidae</taxon>
        <taxon>Helobdella</taxon>
    </lineage>
</organism>
<feature type="region of interest" description="Disordered" evidence="1">
    <location>
        <begin position="315"/>
        <end position="366"/>
    </location>
</feature>
<feature type="compositionally biased region" description="Polar residues" evidence="1">
    <location>
        <begin position="335"/>
        <end position="354"/>
    </location>
</feature>
<gene>
    <name evidence="3" type="primary">20208182</name>
    <name evidence="2" type="ORF">HELRODRAFT_181679</name>
</gene>
<feature type="region of interest" description="Disordered" evidence="1">
    <location>
        <begin position="47"/>
        <end position="106"/>
    </location>
</feature>
<sequence>MINSSNKCTNSYDVDSNFDGWNNSASVAENYDDNFVESNENLNYSTRSFPSKWFDNLNNSGNKSSKKKKQAAGEKVEEENLETADEEEDKEEEEQKDGNIKFEDTEKEQNGEIEMVFVPDTKSSVFEPKENEEIVDIISNEGGEGNKNGELSSTARAQNDTLMKKDSEIFLTNQLNYFSDKSDECYHHEKRLSEICRKRYNNPEWFEMTIMTRDKTDRPLGTATPTKQDEHLAQHQHELSRENGELASTKPVDIVKNEIAIKCENGICTMDTRTSPMKINEGAAENFDSSFVEMKLNMRFKKKITSHYAMLKSAKDVKMDQQHGLLTDSRRPSERQSLLSRKPSNLPVKTSGSPLKQAPTDAAATEAATAAANQNYILPTTMSTTPNYIHSQPIGNAEHKIVDDDDKRIPLKPSFSGINSQQFITSTTYHHYQSHSPEFSIRKEYPSNDCTQKYHHVQYDGEEEVHMKLLPSVHTYTSSPRSPMSQSPKRQYSDIENVYTHIHSPPHRASHLVKDPVNDDCHHRSSTIARRLEALRPASRVFNNKVERISDKWKHRFDILNYQKSFECYPTKYFKKTDTETKCPASLGQTNCEFLRELEQATMTVGHLESWLSLQKGAVHQPCTYMSRNHAGMLIQVQLTVKEVRYERAVRLSSSYILTFEYKLALVNK</sequence>
<proteinExistence type="predicted"/>
<reference evidence="4" key="1">
    <citation type="submission" date="2012-12" db="EMBL/GenBank/DDBJ databases">
        <authorList>
            <person name="Hellsten U."/>
            <person name="Grimwood J."/>
            <person name="Chapman J.A."/>
            <person name="Shapiro H."/>
            <person name="Aerts A."/>
            <person name="Otillar R.P."/>
            <person name="Terry A.Y."/>
            <person name="Boore J.L."/>
            <person name="Simakov O."/>
            <person name="Marletaz F."/>
            <person name="Cho S.-J."/>
            <person name="Edsinger-Gonzales E."/>
            <person name="Havlak P."/>
            <person name="Kuo D.-H."/>
            <person name="Larsson T."/>
            <person name="Lv J."/>
            <person name="Arendt D."/>
            <person name="Savage R."/>
            <person name="Osoegawa K."/>
            <person name="de Jong P."/>
            <person name="Lindberg D.R."/>
            <person name="Seaver E.C."/>
            <person name="Weisblat D.A."/>
            <person name="Putnam N.H."/>
            <person name="Grigoriev I.V."/>
            <person name="Rokhsar D.S."/>
        </authorList>
    </citation>
    <scope>NUCLEOTIDE SEQUENCE</scope>
</reference>
<feature type="region of interest" description="Disordered" evidence="1">
    <location>
        <begin position="1"/>
        <end position="26"/>
    </location>
</feature>
<dbReference type="Proteomes" id="UP000015101">
    <property type="component" value="Unassembled WGS sequence"/>
</dbReference>
<dbReference type="RefSeq" id="XP_009029711.1">
    <property type="nucleotide sequence ID" value="XM_009031463.1"/>
</dbReference>
<feature type="compositionally biased region" description="Acidic residues" evidence="1">
    <location>
        <begin position="76"/>
        <end position="95"/>
    </location>
</feature>
<dbReference type="GeneID" id="20208182"/>
<reference evidence="2 4" key="2">
    <citation type="journal article" date="2013" name="Nature">
        <title>Insights into bilaterian evolution from three spiralian genomes.</title>
        <authorList>
            <person name="Simakov O."/>
            <person name="Marletaz F."/>
            <person name="Cho S.J."/>
            <person name="Edsinger-Gonzales E."/>
            <person name="Havlak P."/>
            <person name="Hellsten U."/>
            <person name="Kuo D.H."/>
            <person name="Larsson T."/>
            <person name="Lv J."/>
            <person name="Arendt D."/>
            <person name="Savage R."/>
            <person name="Osoegawa K."/>
            <person name="de Jong P."/>
            <person name="Grimwood J."/>
            <person name="Chapman J.A."/>
            <person name="Shapiro H."/>
            <person name="Aerts A."/>
            <person name="Otillar R.P."/>
            <person name="Terry A.Y."/>
            <person name="Boore J.L."/>
            <person name="Grigoriev I.V."/>
            <person name="Lindberg D.R."/>
            <person name="Seaver E.C."/>
            <person name="Weisblat D.A."/>
            <person name="Putnam N.H."/>
            <person name="Rokhsar D.S."/>
        </authorList>
    </citation>
    <scope>NUCLEOTIDE SEQUENCE</scope>
</reference>
<feature type="compositionally biased region" description="Basic and acidic residues" evidence="1">
    <location>
        <begin position="227"/>
        <end position="244"/>
    </location>
</feature>
<accession>T1FH83</accession>
<dbReference type="InParanoid" id="T1FH83"/>
<evidence type="ECO:0000313" key="2">
    <source>
        <dbReference type="EMBL" id="ESN92209.1"/>
    </source>
</evidence>